<sequence>MLFIISFLLVPFTNAAISGDLNCTVYNGTAFVYTPAAVACSNAISDDACKKLYPAADTTTPVYPAAGTDAARPFACFTTATATPASVVEDMKTAALQSCAKTCGLCCQTDAYSCSNAAFPRLNCATITTAQCNSVTWRTIIAQDCPSACGLCNEGGCVDAVTNCANDISICQTVGMQDFVNSYCQKTCSRCPSTTAASTSSGSGSVTTPGSSSGSCTSYAADSSSACGAWAANGFCTNTFYTTAQRQARCATTCKLC</sequence>
<evidence type="ECO:0000313" key="5">
    <source>
        <dbReference type="Proteomes" id="UP000005237"/>
    </source>
</evidence>
<dbReference type="PANTHER" id="PTHR21724">
    <property type="entry name" value="SHKT DOMAIN-CONTAINING PROTEIN"/>
    <property type="match status" value="1"/>
</dbReference>
<dbReference type="SMART" id="SM00254">
    <property type="entry name" value="ShKT"/>
    <property type="match status" value="4"/>
</dbReference>
<feature type="signal peptide" evidence="2">
    <location>
        <begin position="1"/>
        <end position="15"/>
    </location>
</feature>
<dbReference type="PANTHER" id="PTHR21724:SF104">
    <property type="entry name" value="SHKT DOMAIN-CONTAINING PROTEIN"/>
    <property type="match status" value="1"/>
</dbReference>
<reference evidence="4" key="2">
    <citation type="submission" date="2022-06" db="UniProtKB">
        <authorList>
            <consortium name="EnsemblMetazoa"/>
        </authorList>
    </citation>
    <scope>IDENTIFICATION</scope>
    <source>
        <strain evidence="4">DF5081</strain>
    </source>
</reference>
<evidence type="ECO:0000259" key="3">
    <source>
        <dbReference type="PROSITE" id="PS51670"/>
    </source>
</evidence>
<keyword evidence="5" id="KW-1185">Reference proteome</keyword>
<protein>
    <recommendedName>
        <fullName evidence="3">ShKT domain-containing protein</fullName>
    </recommendedName>
</protein>
<dbReference type="OMA" id="CKSWIAN"/>
<evidence type="ECO:0000256" key="1">
    <source>
        <dbReference type="PROSITE-ProRule" id="PRU01005"/>
    </source>
</evidence>
<proteinExistence type="predicted"/>
<feature type="chain" id="PRO_5035782724" description="ShKT domain-containing protein" evidence="2">
    <location>
        <begin position="16"/>
        <end position="257"/>
    </location>
</feature>
<comment type="caution">
    <text evidence="1">Lacks conserved residue(s) required for the propagation of feature annotation.</text>
</comment>
<accession>A0A8R1HKL1</accession>
<name>A0A8R1HKL1_CAEJA</name>
<keyword evidence="2" id="KW-0732">Signal</keyword>
<reference evidence="5" key="1">
    <citation type="submission" date="2010-08" db="EMBL/GenBank/DDBJ databases">
        <authorList>
            <consortium name="Caenorhabditis japonica Sequencing Consortium"/>
            <person name="Wilson R.K."/>
        </authorList>
    </citation>
    <scope>NUCLEOTIDE SEQUENCE [LARGE SCALE GENOMIC DNA]</scope>
    <source>
        <strain evidence="5">DF5081</strain>
    </source>
</reference>
<dbReference type="InterPro" id="IPR003582">
    <property type="entry name" value="ShKT_dom"/>
</dbReference>
<dbReference type="Gene3D" id="1.10.10.1940">
    <property type="match status" value="2"/>
</dbReference>
<dbReference type="Pfam" id="PF01549">
    <property type="entry name" value="ShK"/>
    <property type="match status" value="4"/>
</dbReference>
<dbReference type="Proteomes" id="UP000005237">
    <property type="component" value="Unassembled WGS sequence"/>
</dbReference>
<organism evidence="4 5">
    <name type="scientific">Caenorhabditis japonica</name>
    <dbReference type="NCBI Taxonomy" id="281687"/>
    <lineage>
        <taxon>Eukaryota</taxon>
        <taxon>Metazoa</taxon>
        <taxon>Ecdysozoa</taxon>
        <taxon>Nematoda</taxon>
        <taxon>Chromadorea</taxon>
        <taxon>Rhabditida</taxon>
        <taxon>Rhabditina</taxon>
        <taxon>Rhabditomorpha</taxon>
        <taxon>Rhabditoidea</taxon>
        <taxon>Rhabditidae</taxon>
        <taxon>Peloderinae</taxon>
        <taxon>Caenorhabditis</taxon>
    </lineage>
</organism>
<dbReference type="PROSITE" id="PS51670">
    <property type="entry name" value="SHKT"/>
    <property type="match status" value="1"/>
</dbReference>
<dbReference type="EnsemblMetazoa" id="CJA03321.1">
    <property type="protein sequence ID" value="CJA03321.1"/>
    <property type="gene ID" value="WBGene00122525"/>
</dbReference>
<evidence type="ECO:0000256" key="2">
    <source>
        <dbReference type="SAM" id="SignalP"/>
    </source>
</evidence>
<dbReference type="AlphaFoldDB" id="A0A8R1HKL1"/>
<feature type="domain" description="ShKT" evidence="3">
    <location>
        <begin position="216"/>
        <end position="257"/>
    </location>
</feature>
<evidence type="ECO:0000313" key="4">
    <source>
        <dbReference type="EnsemblMetazoa" id="CJA03321.1"/>
    </source>
</evidence>